<dbReference type="EMBL" id="CP013188">
    <property type="protein sequence ID" value="ALO44432.1"/>
    <property type="molecule type" value="Genomic_DNA"/>
</dbReference>
<accession>A0A0S2K7Q0</accession>
<dbReference type="AlphaFoldDB" id="A0A0S2K7Q0"/>
<keyword evidence="1" id="KW-1133">Transmembrane helix</keyword>
<keyword evidence="1" id="KW-0472">Membrane</keyword>
<keyword evidence="1" id="KW-0812">Transmembrane</keyword>
<name>A0A0S2K7Q0_9GAMM</name>
<evidence type="ECO:0008006" key="4">
    <source>
        <dbReference type="Google" id="ProtNLM"/>
    </source>
</evidence>
<dbReference type="OrthoDB" id="7678938at2"/>
<protein>
    <recommendedName>
        <fullName evidence="4">YcxB-like protein domain-containing protein</fullName>
    </recommendedName>
</protein>
<dbReference type="KEGG" id="pphe:PP2015_3964"/>
<dbReference type="Proteomes" id="UP000061457">
    <property type="component" value="Chromosome II"/>
</dbReference>
<feature type="transmembrane region" description="Helical" evidence="1">
    <location>
        <begin position="12"/>
        <end position="31"/>
    </location>
</feature>
<dbReference type="STRING" id="161398.PP2015_3964"/>
<dbReference type="PATRIC" id="fig|161398.10.peg.4060"/>
<dbReference type="RefSeq" id="WP_058032288.1">
    <property type="nucleotide sequence ID" value="NZ_CP013188.1"/>
</dbReference>
<keyword evidence="3" id="KW-1185">Reference proteome</keyword>
<sequence>MVFEFDRVKYQMIDAKISLCLGLLVILALIVEFLIGTHSILLLTTLIPSVIYWAHKGLSSEAFFKEKQAQIVKVVDSRLIILNQITGYEFSRDLNKVRKVKYKTFLGFSIVAVEFTCNEYFQFFCYKNSEHLFSLLNKEHF</sequence>
<gene>
    <name evidence="2" type="ORF">PP2015_3964</name>
</gene>
<evidence type="ECO:0000256" key="1">
    <source>
        <dbReference type="SAM" id="Phobius"/>
    </source>
</evidence>
<evidence type="ECO:0000313" key="2">
    <source>
        <dbReference type="EMBL" id="ALO44432.1"/>
    </source>
</evidence>
<evidence type="ECO:0000313" key="3">
    <source>
        <dbReference type="Proteomes" id="UP000061457"/>
    </source>
</evidence>
<proteinExistence type="predicted"/>
<organism evidence="2 3">
    <name type="scientific">Pseudoalteromonas phenolica</name>
    <dbReference type="NCBI Taxonomy" id="161398"/>
    <lineage>
        <taxon>Bacteria</taxon>
        <taxon>Pseudomonadati</taxon>
        <taxon>Pseudomonadota</taxon>
        <taxon>Gammaproteobacteria</taxon>
        <taxon>Alteromonadales</taxon>
        <taxon>Pseudoalteromonadaceae</taxon>
        <taxon>Pseudoalteromonas</taxon>
    </lineage>
</organism>
<reference evidence="3" key="1">
    <citation type="submission" date="2015-11" db="EMBL/GenBank/DDBJ databases">
        <authorList>
            <person name="Kim K.M."/>
        </authorList>
    </citation>
    <scope>NUCLEOTIDE SEQUENCE [LARGE SCALE GENOMIC DNA]</scope>
    <source>
        <strain evidence="3">KCTC 12086</strain>
    </source>
</reference>